<evidence type="ECO:0000256" key="5">
    <source>
        <dbReference type="ARBA" id="ARBA00023053"/>
    </source>
</evidence>
<gene>
    <name evidence="12" type="ORF">AB6A40_004580</name>
</gene>
<sequence length="214" mass="24350">MLRRLLLLILISFVLIKPISLSNVRNKHPKTEGPTRYQIATWDWEEVSVPYAIALWILVASVAKILFHIWPQVSEMFPDSSLLIMVGLAIGICLSLLKVNRDKFQLESHVFFLYILPPLVFDAGYHMPARYFFDNLGSILAFAIIGTIWNCLAIGFSLWAIGRTGLFDQEMPLFHYLLFGALLSNVDPVAVMVIFEEMKVKGPALSYMSTYLHI</sequence>
<evidence type="ECO:0000256" key="8">
    <source>
        <dbReference type="ARBA" id="ARBA00023201"/>
    </source>
</evidence>
<dbReference type="GO" id="GO:0006814">
    <property type="term" value="P:sodium ion transport"/>
    <property type="evidence" value="ECO:0007669"/>
    <property type="project" value="UniProtKB-KW"/>
</dbReference>
<evidence type="ECO:0000256" key="9">
    <source>
        <dbReference type="SAM" id="Phobius"/>
    </source>
</evidence>
<feature type="transmembrane region" description="Helical" evidence="9">
    <location>
        <begin position="82"/>
        <end position="99"/>
    </location>
</feature>
<keyword evidence="2" id="KW-0813">Transport</keyword>
<dbReference type="AlphaFoldDB" id="A0ABD6EDZ9"/>
<feature type="chain" id="PRO_5044757994" description="Cation/H+ exchanger transmembrane domain-containing protein" evidence="10">
    <location>
        <begin position="22"/>
        <end position="214"/>
    </location>
</feature>
<accession>A0ABD6EDZ9</accession>
<feature type="transmembrane region" description="Helical" evidence="9">
    <location>
        <begin position="139"/>
        <end position="161"/>
    </location>
</feature>
<evidence type="ECO:0000256" key="7">
    <source>
        <dbReference type="ARBA" id="ARBA00023136"/>
    </source>
</evidence>
<feature type="domain" description="Cation/H+ exchanger transmembrane" evidence="11">
    <location>
        <begin position="58"/>
        <end position="203"/>
    </location>
</feature>
<dbReference type="Proteomes" id="UP001608902">
    <property type="component" value="Unassembled WGS sequence"/>
</dbReference>
<dbReference type="GO" id="GO:0016020">
    <property type="term" value="C:membrane"/>
    <property type="evidence" value="ECO:0007669"/>
    <property type="project" value="UniProtKB-SubCell"/>
</dbReference>
<keyword evidence="3 9" id="KW-0812">Transmembrane</keyword>
<feature type="transmembrane region" description="Helical" evidence="9">
    <location>
        <begin position="173"/>
        <end position="195"/>
    </location>
</feature>
<dbReference type="EMBL" id="JBGFUD010002682">
    <property type="protein sequence ID" value="MFH4977871.1"/>
    <property type="molecule type" value="Genomic_DNA"/>
</dbReference>
<keyword evidence="4 9" id="KW-1133">Transmembrane helix</keyword>
<organism evidence="12 13">
    <name type="scientific">Gnathostoma spinigerum</name>
    <dbReference type="NCBI Taxonomy" id="75299"/>
    <lineage>
        <taxon>Eukaryota</taxon>
        <taxon>Metazoa</taxon>
        <taxon>Ecdysozoa</taxon>
        <taxon>Nematoda</taxon>
        <taxon>Chromadorea</taxon>
        <taxon>Rhabditida</taxon>
        <taxon>Spirurina</taxon>
        <taxon>Gnathostomatomorpha</taxon>
        <taxon>Gnathostomatoidea</taxon>
        <taxon>Gnathostomatidae</taxon>
        <taxon>Gnathostoma</taxon>
    </lineage>
</organism>
<evidence type="ECO:0000256" key="6">
    <source>
        <dbReference type="ARBA" id="ARBA00023065"/>
    </source>
</evidence>
<evidence type="ECO:0000256" key="1">
    <source>
        <dbReference type="ARBA" id="ARBA00004141"/>
    </source>
</evidence>
<evidence type="ECO:0000313" key="12">
    <source>
        <dbReference type="EMBL" id="MFH4977871.1"/>
    </source>
</evidence>
<dbReference type="PANTHER" id="PTHR10110:SF92">
    <property type="entry name" value="NA(+)_H(+) EXCHANGER PROTEIN 2-RELATED"/>
    <property type="match status" value="1"/>
</dbReference>
<keyword evidence="8" id="KW-0739">Sodium transport</keyword>
<comment type="caution">
    <text evidence="12">The sequence shown here is derived from an EMBL/GenBank/DDBJ whole genome shotgun (WGS) entry which is preliminary data.</text>
</comment>
<evidence type="ECO:0000256" key="10">
    <source>
        <dbReference type="SAM" id="SignalP"/>
    </source>
</evidence>
<protein>
    <recommendedName>
        <fullName evidence="11">Cation/H+ exchanger transmembrane domain-containing protein</fullName>
    </recommendedName>
</protein>
<comment type="subcellular location">
    <subcellularLocation>
        <location evidence="1">Membrane</location>
        <topology evidence="1">Multi-pass membrane protein</topology>
    </subcellularLocation>
</comment>
<reference evidence="12 13" key="1">
    <citation type="submission" date="2024-08" db="EMBL/GenBank/DDBJ databases">
        <title>Gnathostoma spinigerum genome.</title>
        <authorList>
            <person name="Gonzalez-Bertolin B."/>
            <person name="Monzon S."/>
            <person name="Zaballos A."/>
            <person name="Jimenez P."/>
            <person name="Dekumyoy P."/>
            <person name="Varona S."/>
            <person name="Cuesta I."/>
            <person name="Sumanam S."/>
            <person name="Adisakwattana P."/>
            <person name="Gasser R.B."/>
            <person name="Hernandez-Gonzalez A."/>
            <person name="Young N.D."/>
            <person name="Perteguer M.J."/>
        </authorList>
    </citation>
    <scope>NUCLEOTIDE SEQUENCE [LARGE SCALE GENOMIC DNA]</scope>
    <source>
        <strain evidence="12">AL3</strain>
        <tissue evidence="12">Liver</tissue>
    </source>
</reference>
<dbReference type="InterPro" id="IPR006153">
    <property type="entry name" value="Cation/H_exchanger_TM"/>
</dbReference>
<dbReference type="Pfam" id="PF00999">
    <property type="entry name" value="Na_H_Exchanger"/>
    <property type="match status" value="1"/>
</dbReference>
<evidence type="ECO:0000259" key="11">
    <source>
        <dbReference type="Pfam" id="PF00999"/>
    </source>
</evidence>
<keyword evidence="7 9" id="KW-0472">Membrane</keyword>
<evidence type="ECO:0000256" key="2">
    <source>
        <dbReference type="ARBA" id="ARBA00022448"/>
    </source>
</evidence>
<dbReference type="InterPro" id="IPR004709">
    <property type="entry name" value="NaH_exchanger"/>
</dbReference>
<evidence type="ECO:0000256" key="4">
    <source>
        <dbReference type="ARBA" id="ARBA00022989"/>
    </source>
</evidence>
<evidence type="ECO:0000256" key="3">
    <source>
        <dbReference type="ARBA" id="ARBA00022692"/>
    </source>
</evidence>
<keyword evidence="13" id="KW-1185">Reference proteome</keyword>
<keyword evidence="5" id="KW-0915">Sodium</keyword>
<evidence type="ECO:0000313" key="13">
    <source>
        <dbReference type="Proteomes" id="UP001608902"/>
    </source>
</evidence>
<proteinExistence type="predicted"/>
<feature type="transmembrane region" description="Helical" evidence="9">
    <location>
        <begin position="51"/>
        <end position="70"/>
    </location>
</feature>
<name>A0ABD6EDZ9_9BILA</name>
<dbReference type="Gene3D" id="6.10.140.1330">
    <property type="match status" value="1"/>
</dbReference>
<dbReference type="InterPro" id="IPR018422">
    <property type="entry name" value="Cation/H_exchanger_CPA1"/>
</dbReference>
<keyword evidence="10" id="KW-0732">Signal</keyword>
<feature type="transmembrane region" description="Helical" evidence="9">
    <location>
        <begin position="111"/>
        <end position="127"/>
    </location>
</feature>
<dbReference type="PRINTS" id="PR01084">
    <property type="entry name" value="NAHEXCHNGR"/>
</dbReference>
<feature type="signal peptide" evidence="10">
    <location>
        <begin position="1"/>
        <end position="21"/>
    </location>
</feature>
<keyword evidence="6" id="KW-0406">Ion transport</keyword>
<dbReference type="PANTHER" id="PTHR10110">
    <property type="entry name" value="SODIUM/HYDROGEN EXCHANGER"/>
    <property type="match status" value="1"/>
</dbReference>